<evidence type="ECO:0000313" key="2">
    <source>
        <dbReference type="EMBL" id="MCY1078034.1"/>
    </source>
</evidence>
<evidence type="ECO:0000256" key="1">
    <source>
        <dbReference type="SAM" id="MobiDB-lite"/>
    </source>
</evidence>
<feature type="region of interest" description="Disordered" evidence="1">
    <location>
        <begin position="1"/>
        <end position="127"/>
    </location>
</feature>
<protein>
    <recommendedName>
        <fullName evidence="4">Flagellar hook-length control protein FliK</fullName>
    </recommendedName>
</protein>
<dbReference type="Proteomes" id="UP001207654">
    <property type="component" value="Unassembled WGS sequence"/>
</dbReference>
<feature type="compositionally biased region" description="Acidic residues" evidence="1">
    <location>
        <begin position="42"/>
        <end position="54"/>
    </location>
</feature>
<evidence type="ECO:0008006" key="4">
    <source>
        <dbReference type="Google" id="ProtNLM"/>
    </source>
</evidence>
<name>A0ABT4A9U6_9BACT</name>
<evidence type="ECO:0000313" key="3">
    <source>
        <dbReference type="Proteomes" id="UP001207654"/>
    </source>
</evidence>
<proteinExistence type="predicted"/>
<gene>
    <name evidence="2" type="ORF">OV287_26525</name>
</gene>
<keyword evidence="3" id="KW-1185">Reference proteome</keyword>
<reference evidence="2 3" key="1">
    <citation type="submission" date="2022-11" db="EMBL/GenBank/DDBJ databases">
        <title>Minimal conservation of predation-associated metabolite biosynthetic gene clusters underscores biosynthetic potential of Myxococcota including descriptions for ten novel species: Archangium lansinium sp. nov., Myxococcus landrumus sp. nov., Nannocystis bai.</title>
        <authorList>
            <person name="Ahearne A."/>
            <person name="Stevens C."/>
            <person name="Phillips K."/>
        </authorList>
    </citation>
    <scope>NUCLEOTIDE SEQUENCE [LARGE SCALE GENOMIC DNA]</scope>
    <source>
        <strain evidence="2 3">MIWBW</strain>
    </source>
</reference>
<feature type="region of interest" description="Disordered" evidence="1">
    <location>
        <begin position="140"/>
        <end position="170"/>
    </location>
</feature>
<feature type="compositionally biased region" description="Basic residues" evidence="1">
    <location>
        <begin position="1"/>
        <end position="16"/>
    </location>
</feature>
<dbReference type="EMBL" id="JAPNKA010000001">
    <property type="protein sequence ID" value="MCY1078034.1"/>
    <property type="molecule type" value="Genomic_DNA"/>
</dbReference>
<dbReference type="RefSeq" id="WP_267536830.1">
    <property type="nucleotide sequence ID" value="NZ_JAPNKA010000001.1"/>
</dbReference>
<comment type="caution">
    <text evidence="2">The sequence shown here is derived from an EMBL/GenBank/DDBJ whole genome shotgun (WGS) entry which is preliminary data.</text>
</comment>
<feature type="compositionally biased region" description="Basic and acidic residues" evidence="1">
    <location>
        <begin position="60"/>
        <end position="81"/>
    </location>
</feature>
<organism evidence="2 3">
    <name type="scientific">Archangium lansingense</name>
    <dbReference type="NCBI Taxonomy" id="2995310"/>
    <lineage>
        <taxon>Bacteria</taxon>
        <taxon>Pseudomonadati</taxon>
        <taxon>Myxococcota</taxon>
        <taxon>Myxococcia</taxon>
        <taxon>Myxococcales</taxon>
        <taxon>Cystobacterineae</taxon>
        <taxon>Archangiaceae</taxon>
        <taxon>Archangium</taxon>
    </lineage>
</organism>
<feature type="compositionally biased region" description="Pro residues" evidence="1">
    <location>
        <begin position="147"/>
        <end position="165"/>
    </location>
</feature>
<sequence>MKKITHPPLHRPHSTARPRPLEQRRRTARGQANPGVNTGINELDEEERGLEEGADVSTGHQDKRDTEEQAWRRLEEFRNRGNLEFGQTKQRGASTDGVESSGARGGSSAQHLTAEAQKAAQANPQRSIFGTQRKLVETPRAQSLPAQPGPPVAPPVSVPARPPSAPTSASGLLATGKPMGTYLRELPSVPPSGAAGPTQAMAAVEEARRLLTHVEGIERVSLGENKAGQQVVVVVARRGLSLQSMLAVPEKIQNLNTVIVIALDVLPLRRNTSTELRAPSSPPTSKPPHTR</sequence>
<accession>A0ABT4A9U6</accession>